<sequence>GDLTLPCILHWDMQHFVVLTGVTKNTIYINDPASGKRKISLTDLSSSFTGIALELTPTNSFKKCDKRVVMKINQLWQNITGLKSSLLTLFSLSLVLQFITLLSPYYMQWVIDNVLLSNDKPLLTVLATGFIILMVIKTSVSSLRSWIVLRFSSSLNLQIGANLFRHLLKLPMSYFEKRHIGDIVSRFGSLSTIREMLTKELIEAVIDGLMASVVLIMMFLYNTTLAIFVLSIVFISFLIKVGFYFPNRRLSEESITANAKEDTTFLESIRAIQTVKLFSHESNRQNIWLNRFSEVINADIRLAKIEIMESAINDLLFSIETILVIYFGSLIVMKGDLTVGMLLAFIAYKSQFIMSIMNFIDKILSFKLLGLHVERVSDIALELEEPYHVPNGGS</sequence>
<comment type="caution">
    <text evidence="8">The sequence shown here is derived from an EMBL/GenBank/DDBJ whole genome shotgun (WGS) entry which is preliminary data.</text>
</comment>
<feature type="non-terminal residue" evidence="8">
    <location>
        <position position="394"/>
    </location>
</feature>
<dbReference type="InterPro" id="IPR039421">
    <property type="entry name" value="Type_1_exporter"/>
</dbReference>
<keyword evidence="4 6" id="KW-1133">Transmembrane helix</keyword>
<evidence type="ECO:0000256" key="3">
    <source>
        <dbReference type="ARBA" id="ARBA00022801"/>
    </source>
</evidence>
<evidence type="ECO:0000256" key="2">
    <source>
        <dbReference type="ARBA" id="ARBA00022692"/>
    </source>
</evidence>
<keyword evidence="3" id="KW-0378">Hydrolase</keyword>
<evidence type="ECO:0000313" key="9">
    <source>
        <dbReference type="Proteomes" id="UP000726136"/>
    </source>
</evidence>
<feature type="transmembrane region" description="Helical" evidence="6">
    <location>
        <begin position="201"/>
        <end position="221"/>
    </location>
</feature>
<evidence type="ECO:0000259" key="7">
    <source>
        <dbReference type="PROSITE" id="PS50929"/>
    </source>
</evidence>
<dbReference type="InterPro" id="IPR005074">
    <property type="entry name" value="Peptidase_C39"/>
</dbReference>
<feature type="transmembrane region" description="Helical" evidence="6">
    <location>
        <begin position="227"/>
        <end position="245"/>
    </location>
</feature>
<evidence type="ECO:0000256" key="4">
    <source>
        <dbReference type="ARBA" id="ARBA00022989"/>
    </source>
</evidence>
<keyword evidence="5 6" id="KW-0472">Membrane</keyword>
<keyword evidence="2 6" id="KW-0812">Transmembrane</keyword>
<organism evidence="8 9">
    <name type="scientific">Vibrio anguillarum</name>
    <name type="common">Listonella anguillarum</name>
    <dbReference type="NCBI Taxonomy" id="55601"/>
    <lineage>
        <taxon>Bacteria</taxon>
        <taxon>Pseudomonadati</taxon>
        <taxon>Pseudomonadota</taxon>
        <taxon>Gammaproteobacteria</taxon>
        <taxon>Vibrionales</taxon>
        <taxon>Vibrionaceae</taxon>
        <taxon>Vibrio</taxon>
    </lineage>
</organism>
<protein>
    <submittedName>
        <fullName evidence="8">Peptidase domain-containing ABC transporter</fullName>
    </submittedName>
</protein>
<dbReference type="SUPFAM" id="SSF90123">
    <property type="entry name" value="ABC transporter transmembrane region"/>
    <property type="match status" value="1"/>
</dbReference>
<feature type="domain" description="ABC transmembrane type-1" evidence="7">
    <location>
        <begin position="87"/>
        <end position="368"/>
    </location>
</feature>
<keyword evidence="9" id="KW-1185">Reference proteome</keyword>
<dbReference type="Pfam" id="PF00664">
    <property type="entry name" value="ABC_membrane"/>
    <property type="match status" value="1"/>
</dbReference>
<dbReference type="Proteomes" id="UP000726136">
    <property type="component" value="Unassembled WGS sequence"/>
</dbReference>
<evidence type="ECO:0000313" key="8">
    <source>
        <dbReference type="EMBL" id="MBF4377050.1"/>
    </source>
</evidence>
<feature type="transmembrane region" description="Helical" evidence="6">
    <location>
        <begin position="86"/>
        <end position="107"/>
    </location>
</feature>
<dbReference type="Gene3D" id="1.20.1560.10">
    <property type="entry name" value="ABC transporter type 1, transmembrane domain"/>
    <property type="match status" value="1"/>
</dbReference>
<dbReference type="PANTHER" id="PTHR43394:SF1">
    <property type="entry name" value="ATP-BINDING CASSETTE SUB-FAMILY B MEMBER 10, MITOCHONDRIAL"/>
    <property type="match status" value="1"/>
</dbReference>
<accession>A0ABR9ZH53</accession>
<evidence type="ECO:0000256" key="6">
    <source>
        <dbReference type="SAM" id="Phobius"/>
    </source>
</evidence>
<feature type="transmembrane region" description="Helical" evidence="6">
    <location>
        <begin position="311"/>
        <end position="333"/>
    </location>
</feature>
<proteinExistence type="predicted"/>
<comment type="subcellular location">
    <subcellularLocation>
        <location evidence="1">Cell membrane</location>
        <topology evidence="1">Multi-pass membrane protein</topology>
    </subcellularLocation>
</comment>
<feature type="transmembrane region" description="Helical" evidence="6">
    <location>
        <begin position="122"/>
        <end position="140"/>
    </location>
</feature>
<name>A0ABR9ZH53_VIBAN</name>
<dbReference type="EMBL" id="RDPI01001356">
    <property type="protein sequence ID" value="MBF4377050.1"/>
    <property type="molecule type" value="Genomic_DNA"/>
</dbReference>
<dbReference type="Pfam" id="PF03412">
    <property type="entry name" value="Peptidase_C39"/>
    <property type="match status" value="1"/>
</dbReference>
<dbReference type="InterPro" id="IPR036640">
    <property type="entry name" value="ABC1_TM_sf"/>
</dbReference>
<gene>
    <name evidence="8" type="ORF">EAY46_29180</name>
</gene>
<reference evidence="8 9" key="1">
    <citation type="journal article" date="2021" name="PeerJ">
        <title>Analysis of 44 Vibrio anguillarum genomes reveals high genetic diversity.</title>
        <authorList>
            <person name="Hansen M.J."/>
            <person name="Dalsgaard I."/>
        </authorList>
    </citation>
    <scope>NUCLEOTIDE SEQUENCE [LARGE SCALE GENOMIC DNA]</scope>
    <source>
        <strain evidence="8 9">040915-1/1B</strain>
    </source>
</reference>
<feature type="non-terminal residue" evidence="8">
    <location>
        <position position="1"/>
    </location>
</feature>
<dbReference type="PANTHER" id="PTHR43394">
    <property type="entry name" value="ATP-DEPENDENT PERMEASE MDL1, MITOCHONDRIAL"/>
    <property type="match status" value="1"/>
</dbReference>
<dbReference type="PROSITE" id="PS50929">
    <property type="entry name" value="ABC_TM1F"/>
    <property type="match status" value="1"/>
</dbReference>
<evidence type="ECO:0000256" key="1">
    <source>
        <dbReference type="ARBA" id="ARBA00004651"/>
    </source>
</evidence>
<evidence type="ECO:0000256" key="5">
    <source>
        <dbReference type="ARBA" id="ARBA00023136"/>
    </source>
</evidence>
<dbReference type="CDD" id="cd18567">
    <property type="entry name" value="ABC_6TM_CvaB_RaxB_like"/>
    <property type="match status" value="1"/>
</dbReference>
<dbReference type="InterPro" id="IPR011527">
    <property type="entry name" value="ABC1_TM_dom"/>
</dbReference>
<feature type="transmembrane region" description="Helical" evidence="6">
    <location>
        <begin position="339"/>
        <end position="360"/>
    </location>
</feature>
<dbReference type="Gene3D" id="3.90.70.10">
    <property type="entry name" value="Cysteine proteinases"/>
    <property type="match status" value="1"/>
</dbReference>